<proteinExistence type="predicted"/>
<sequence>MKKLAAIAGISLLILMSSTFHFDELAIDEQPTYHDPELGDLD</sequence>
<dbReference type="Proteomes" id="UP000199444">
    <property type="component" value="Unassembled WGS sequence"/>
</dbReference>
<dbReference type="RefSeq" id="WP_281243640.1">
    <property type="nucleotide sequence ID" value="NZ_FNKD01000001.1"/>
</dbReference>
<feature type="signal peptide" evidence="1">
    <location>
        <begin position="1"/>
        <end position="22"/>
    </location>
</feature>
<organism evidence="2 3">
    <name type="scientific">Virgibacillus salinus</name>
    <dbReference type="NCBI Taxonomy" id="553311"/>
    <lineage>
        <taxon>Bacteria</taxon>
        <taxon>Bacillati</taxon>
        <taxon>Bacillota</taxon>
        <taxon>Bacilli</taxon>
        <taxon>Bacillales</taxon>
        <taxon>Bacillaceae</taxon>
        <taxon>Virgibacillus</taxon>
    </lineage>
</organism>
<gene>
    <name evidence="2" type="ORF">SAMN05216231_0612</name>
</gene>
<reference evidence="2 3" key="1">
    <citation type="submission" date="2016-10" db="EMBL/GenBank/DDBJ databases">
        <authorList>
            <person name="de Groot N.N."/>
        </authorList>
    </citation>
    <scope>NUCLEOTIDE SEQUENCE [LARGE SCALE GENOMIC DNA]</scope>
    <source>
        <strain evidence="2 3">CGMCC 1.10449</strain>
    </source>
</reference>
<protein>
    <recommendedName>
        <fullName evidence="4">PapR protein</fullName>
    </recommendedName>
</protein>
<evidence type="ECO:0000256" key="1">
    <source>
        <dbReference type="SAM" id="SignalP"/>
    </source>
</evidence>
<evidence type="ECO:0000313" key="3">
    <source>
        <dbReference type="Proteomes" id="UP000199444"/>
    </source>
</evidence>
<keyword evidence="1" id="KW-0732">Signal</keyword>
<feature type="chain" id="PRO_5038676233" description="PapR protein" evidence="1">
    <location>
        <begin position="23"/>
        <end position="42"/>
    </location>
</feature>
<dbReference type="EMBL" id="FNKD01000001">
    <property type="protein sequence ID" value="SDQ13664.1"/>
    <property type="molecule type" value="Genomic_DNA"/>
</dbReference>
<evidence type="ECO:0008006" key="4">
    <source>
        <dbReference type="Google" id="ProtNLM"/>
    </source>
</evidence>
<dbReference type="AlphaFoldDB" id="A0A1H0YEH5"/>
<name>A0A1H0YEH5_9BACI</name>
<accession>A0A1H0YEH5</accession>
<keyword evidence="3" id="KW-1185">Reference proteome</keyword>
<evidence type="ECO:0000313" key="2">
    <source>
        <dbReference type="EMBL" id="SDQ13664.1"/>
    </source>
</evidence>